<comment type="similarity">
    <text evidence="1">Belongs to the helicase family.</text>
</comment>
<dbReference type="GO" id="GO:0006281">
    <property type="term" value="P:DNA repair"/>
    <property type="evidence" value="ECO:0007669"/>
    <property type="project" value="UniProtKB-KW"/>
</dbReference>
<sequence>MKEVVHYLNSLATTINSELNAPIPAQHLCQKHLEELNDDLQDYVELINKLQCHTHCSSSYCLRTNKQTGKQFCRFRFLKELKDETVLHNENGYIELITARNDPLINSHDCLQLQEWQANVDLKPILSTYAALYYGTTDILIMQKYWNRPNELQELSLFKLYLQYKLVRGKWIKCNKKILFMFGLVLHQFQMDHKINADLIDLIGSSMENIVVNNNNSNEQDQDNTQEGSNVNYYWVGESQLQYPELDVENFIQQAIHDNVIAKNNNINDNILLLLASTGVTAFNIQGSTIHSALFILITGTNYDLESNRLKTLQNKLQKIQYIIIDEMRLVNGAIGTIEDILFKYKVGPTSLPTAVLVAFDEYHEGKFGICSCLQILLSFAWVITTHKLQGLTLPKAVIDIGKKEFTAGLSFVAISCICSLQDILLSPFTFEKLLYIKNCKRMQECLAKESRLMEFEITKQRAI</sequence>
<dbReference type="SUPFAM" id="SSF52540">
    <property type="entry name" value="P-loop containing nucleoside triphosphate hydrolases"/>
    <property type="match status" value="1"/>
</dbReference>
<organism evidence="3 4">
    <name type="scientific">Cetraspora pellucida</name>
    <dbReference type="NCBI Taxonomy" id="1433469"/>
    <lineage>
        <taxon>Eukaryota</taxon>
        <taxon>Fungi</taxon>
        <taxon>Fungi incertae sedis</taxon>
        <taxon>Mucoromycota</taxon>
        <taxon>Glomeromycotina</taxon>
        <taxon>Glomeromycetes</taxon>
        <taxon>Diversisporales</taxon>
        <taxon>Gigasporaceae</taxon>
        <taxon>Cetraspora</taxon>
    </lineage>
</organism>
<dbReference type="GO" id="GO:0043139">
    <property type="term" value="F:5'-3' DNA helicase activity"/>
    <property type="evidence" value="ECO:0007669"/>
    <property type="project" value="UniProtKB-EC"/>
</dbReference>
<keyword evidence="1" id="KW-0227">DNA damage</keyword>
<proteinExistence type="inferred from homology"/>
<name>A0A9N9CUR5_9GLOM</name>
<dbReference type="Gene3D" id="3.40.50.300">
    <property type="entry name" value="P-loop containing nucleotide triphosphate hydrolases"/>
    <property type="match status" value="1"/>
</dbReference>
<dbReference type="Proteomes" id="UP000789759">
    <property type="component" value="Unassembled WGS sequence"/>
</dbReference>
<feature type="domain" description="DNA helicase Pif1-like DEAD-box helicase" evidence="2">
    <location>
        <begin position="266"/>
        <end position="332"/>
    </location>
</feature>
<comment type="catalytic activity">
    <reaction evidence="1">
        <text>ATP + H2O = ADP + phosphate + H(+)</text>
        <dbReference type="Rhea" id="RHEA:13065"/>
        <dbReference type="ChEBI" id="CHEBI:15377"/>
        <dbReference type="ChEBI" id="CHEBI:15378"/>
        <dbReference type="ChEBI" id="CHEBI:30616"/>
        <dbReference type="ChEBI" id="CHEBI:43474"/>
        <dbReference type="ChEBI" id="CHEBI:456216"/>
        <dbReference type="EC" id="5.6.2.3"/>
    </reaction>
</comment>
<keyword evidence="1" id="KW-0233">DNA recombination</keyword>
<dbReference type="GO" id="GO:0006310">
    <property type="term" value="P:DNA recombination"/>
    <property type="evidence" value="ECO:0007669"/>
    <property type="project" value="UniProtKB-KW"/>
</dbReference>
<dbReference type="GO" id="GO:0016787">
    <property type="term" value="F:hydrolase activity"/>
    <property type="evidence" value="ECO:0007669"/>
    <property type="project" value="UniProtKB-KW"/>
</dbReference>
<keyword evidence="4" id="KW-1185">Reference proteome</keyword>
<protein>
    <recommendedName>
        <fullName evidence="1">ATP-dependent DNA helicase</fullName>
        <ecNumber evidence="1">5.6.2.3</ecNumber>
    </recommendedName>
</protein>
<evidence type="ECO:0000259" key="2">
    <source>
        <dbReference type="Pfam" id="PF05970"/>
    </source>
</evidence>
<keyword evidence="1" id="KW-0347">Helicase</keyword>
<dbReference type="Pfam" id="PF05970">
    <property type="entry name" value="PIF1"/>
    <property type="match status" value="1"/>
</dbReference>
<keyword evidence="1" id="KW-0547">Nucleotide-binding</keyword>
<reference evidence="3" key="1">
    <citation type="submission" date="2021-06" db="EMBL/GenBank/DDBJ databases">
        <authorList>
            <person name="Kallberg Y."/>
            <person name="Tangrot J."/>
            <person name="Rosling A."/>
        </authorList>
    </citation>
    <scope>NUCLEOTIDE SEQUENCE</scope>
    <source>
        <strain evidence="3">FL966</strain>
    </source>
</reference>
<comment type="cofactor">
    <cofactor evidence="1">
        <name>Mg(2+)</name>
        <dbReference type="ChEBI" id="CHEBI:18420"/>
    </cofactor>
</comment>
<keyword evidence="1" id="KW-0378">Hydrolase</keyword>
<evidence type="ECO:0000313" key="3">
    <source>
        <dbReference type="EMBL" id="CAG8615871.1"/>
    </source>
</evidence>
<comment type="caution">
    <text evidence="3">The sequence shown here is derived from an EMBL/GenBank/DDBJ whole genome shotgun (WGS) entry which is preliminary data.</text>
</comment>
<evidence type="ECO:0000313" key="4">
    <source>
        <dbReference type="Proteomes" id="UP000789759"/>
    </source>
</evidence>
<gene>
    <name evidence="3" type="ORF">CPELLU_LOCUS7680</name>
</gene>
<accession>A0A9N9CUR5</accession>
<dbReference type="InterPro" id="IPR051055">
    <property type="entry name" value="PIF1_helicase"/>
</dbReference>
<dbReference type="InterPro" id="IPR027417">
    <property type="entry name" value="P-loop_NTPase"/>
</dbReference>
<dbReference type="GO" id="GO:0005524">
    <property type="term" value="F:ATP binding"/>
    <property type="evidence" value="ECO:0007669"/>
    <property type="project" value="UniProtKB-KW"/>
</dbReference>
<dbReference type="AlphaFoldDB" id="A0A9N9CUR5"/>
<dbReference type="EC" id="5.6.2.3" evidence="1"/>
<dbReference type="InterPro" id="IPR010285">
    <property type="entry name" value="DNA_helicase_pif1-like_DEAD"/>
</dbReference>
<dbReference type="EMBL" id="CAJVQA010005229">
    <property type="protein sequence ID" value="CAG8615871.1"/>
    <property type="molecule type" value="Genomic_DNA"/>
</dbReference>
<keyword evidence="1" id="KW-0234">DNA repair</keyword>
<dbReference type="OrthoDB" id="432234at2759"/>
<dbReference type="GO" id="GO:0000723">
    <property type="term" value="P:telomere maintenance"/>
    <property type="evidence" value="ECO:0007669"/>
    <property type="project" value="InterPro"/>
</dbReference>
<keyword evidence="1" id="KW-0067">ATP-binding</keyword>
<evidence type="ECO:0000256" key="1">
    <source>
        <dbReference type="RuleBase" id="RU363044"/>
    </source>
</evidence>
<dbReference type="PANTHER" id="PTHR47642">
    <property type="entry name" value="ATP-DEPENDENT DNA HELICASE"/>
    <property type="match status" value="1"/>
</dbReference>